<sequence length="315" mass="35006">MKVIVVPGSAQTSRSAIRTLLNDPLSPAVVGVYRNLDKVPAEFKKHMRFQAVQGDVSDGASLDFSGCDAVITMTPPKLDGSDFIAFGKKMANNVKSRGVGEVRTNHNCERILEGLDCDVILVRNCFFMENWSSALETIRADPPYFYSTIAPLDYSLPMASARDIGRCCAREALGIGAPLQKSPRIVYLHGPRNFSVHDVHEAWEKVTGKKIEVKLIEKDDLRSFFEHSPLPDNLVDDFVEMTLTFLPGGLLEKEMNDLTNAIRGQDTLVDAFTQMWKENEGTSKESLEQGVAEHVPIQDLLLQKETLGYINKTMA</sequence>
<reference evidence="1 2" key="1">
    <citation type="submission" date="2017-06" db="EMBL/GenBank/DDBJ databases">
        <title>Comparative genomic analysis of Ambrosia Fusariam Clade fungi.</title>
        <authorList>
            <person name="Stajich J.E."/>
            <person name="Carrillo J."/>
            <person name="Kijimoto T."/>
            <person name="Eskalen A."/>
            <person name="O'Donnell K."/>
            <person name="Kasson M."/>
        </authorList>
    </citation>
    <scope>NUCLEOTIDE SEQUENCE [LARGE SCALE GENOMIC DNA]</scope>
    <source>
        <strain evidence="1 2">NRRL62584</strain>
    </source>
</reference>
<dbReference type="Proteomes" id="UP000288168">
    <property type="component" value="Unassembled WGS sequence"/>
</dbReference>
<protein>
    <recommendedName>
        <fullName evidence="3">NmrA-like domain-containing protein</fullName>
    </recommendedName>
</protein>
<organism evidence="1 2">
    <name type="scientific">Fusarium duplospermum</name>
    <dbReference type="NCBI Taxonomy" id="1325734"/>
    <lineage>
        <taxon>Eukaryota</taxon>
        <taxon>Fungi</taxon>
        <taxon>Dikarya</taxon>
        <taxon>Ascomycota</taxon>
        <taxon>Pezizomycotina</taxon>
        <taxon>Sordariomycetes</taxon>
        <taxon>Hypocreomycetidae</taxon>
        <taxon>Hypocreales</taxon>
        <taxon>Nectriaceae</taxon>
        <taxon>Fusarium</taxon>
        <taxon>Fusarium solani species complex</taxon>
    </lineage>
</organism>
<evidence type="ECO:0000313" key="1">
    <source>
        <dbReference type="EMBL" id="RSL43876.1"/>
    </source>
</evidence>
<dbReference type="EMBL" id="NKCI01000309">
    <property type="protein sequence ID" value="RSL43876.1"/>
    <property type="molecule type" value="Genomic_DNA"/>
</dbReference>
<dbReference type="SUPFAM" id="SSF51735">
    <property type="entry name" value="NAD(P)-binding Rossmann-fold domains"/>
    <property type="match status" value="1"/>
</dbReference>
<dbReference type="InterPro" id="IPR051604">
    <property type="entry name" value="Ergot_Alk_Oxidoreductase"/>
</dbReference>
<gene>
    <name evidence="1" type="ORF">CEP54_014911</name>
</gene>
<dbReference type="PANTHER" id="PTHR43162:SF1">
    <property type="entry name" value="PRESTALK A DIFFERENTIATION PROTEIN A"/>
    <property type="match status" value="1"/>
</dbReference>
<name>A0A428NSV3_9HYPO</name>
<dbReference type="AlphaFoldDB" id="A0A428NSV3"/>
<accession>A0A428NSV3</accession>
<dbReference type="OrthoDB" id="419598at2759"/>
<dbReference type="InterPro" id="IPR036291">
    <property type="entry name" value="NAD(P)-bd_dom_sf"/>
</dbReference>
<keyword evidence="2" id="KW-1185">Reference proteome</keyword>
<dbReference type="PANTHER" id="PTHR43162">
    <property type="match status" value="1"/>
</dbReference>
<comment type="caution">
    <text evidence="1">The sequence shown here is derived from an EMBL/GenBank/DDBJ whole genome shotgun (WGS) entry which is preliminary data.</text>
</comment>
<evidence type="ECO:0008006" key="3">
    <source>
        <dbReference type="Google" id="ProtNLM"/>
    </source>
</evidence>
<dbReference type="Gene3D" id="3.40.50.720">
    <property type="entry name" value="NAD(P)-binding Rossmann-like Domain"/>
    <property type="match status" value="1"/>
</dbReference>
<evidence type="ECO:0000313" key="2">
    <source>
        <dbReference type="Proteomes" id="UP000288168"/>
    </source>
</evidence>
<dbReference type="Gene3D" id="3.90.25.10">
    <property type="entry name" value="UDP-galactose 4-epimerase, domain 1"/>
    <property type="match status" value="1"/>
</dbReference>
<proteinExistence type="predicted"/>
<dbReference type="STRING" id="1325734.A0A428NSV3"/>